<accession>A0A5C6Z350</accession>
<name>A0A5C6Z350_9FLAO</name>
<reference evidence="1 2" key="1">
    <citation type="submission" date="2019-08" db="EMBL/GenBank/DDBJ databases">
        <title>Genome of Aequorivita antarctica SW49 (type strain).</title>
        <authorList>
            <person name="Bowman J.P."/>
        </authorList>
    </citation>
    <scope>NUCLEOTIDE SEQUENCE [LARGE SCALE GENOMIC DNA]</scope>
    <source>
        <strain evidence="1 2">SW49</strain>
    </source>
</reference>
<organism evidence="1 2">
    <name type="scientific">Aequorivita antarctica</name>
    <dbReference type="NCBI Taxonomy" id="153266"/>
    <lineage>
        <taxon>Bacteria</taxon>
        <taxon>Pseudomonadati</taxon>
        <taxon>Bacteroidota</taxon>
        <taxon>Flavobacteriia</taxon>
        <taxon>Flavobacteriales</taxon>
        <taxon>Flavobacteriaceae</taxon>
        <taxon>Aequorivita</taxon>
    </lineage>
</organism>
<evidence type="ECO:0000313" key="1">
    <source>
        <dbReference type="EMBL" id="TXD74619.1"/>
    </source>
</evidence>
<dbReference type="AlphaFoldDB" id="A0A5C6Z350"/>
<dbReference type="RefSeq" id="WP_111843155.1">
    <property type="nucleotide sequence ID" value="NZ_UEGI01000001.1"/>
</dbReference>
<comment type="caution">
    <text evidence="1">The sequence shown here is derived from an EMBL/GenBank/DDBJ whole genome shotgun (WGS) entry which is preliminary data.</text>
</comment>
<proteinExistence type="predicted"/>
<evidence type="ECO:0000313" key="2">
    <source>
        <dbReference type="Proteomes" id="UP000321497"/>
    </source>
</evidence>
<dbReference type="Proteomes" id="UP000321497">
    <property type="component" value="Unassembled WGS sequence"/>
</dbReference>
<dbReference type="EMBL" id="VORT01000001">
    <property type="protein sequence ID" value="TXD74619.1"/>
    <property type="molecule type" value="Genomic_DNA"/>
</dbReference>
<dbReference type="OrthoDB" id="1264172at2"/>
<protein>
    <submittedName>
        <fullName evidence="1">Uncharacterized protein</fullName>
    </submittedName>
</protein>
<keyword evidence="2" id="KW-1185">Reference proteome</keyword>
<sequence length="163" mass="18921">MRITILFGLYISTFLVNCGYIIVTQHLKKATYIQFKAPKTEQESQSDGIVKRTFKSAIVGILTSIIPKANPDFENKIDLVENWLIELDFETGIPEREIGLNKNGQVILKMPFKNNYGYWTDNNLMLKDFKKHFKTSEINNTDFEKYWNLFDQIADKKTLGNTV</sequence>
<gene>
    <name evidence="1" type="ORF">ESU54_00020</name>
</gene>